<dbReference type="AlphaFoldDB" id="A0A2U1CCR8"/>
<gene>
    <name evidence="3" type="ORF">C7373_104284</name>
</gene>
<protein>
    <submittedName>
        <fullName evidence="3">Putative DNA-binding transcriptional regulator YafY</fullName>
    </submittedName>
</protein>
<dbReference type="Proteomes" id="UP000245778">
    <property type="component" value="Unassembled WGS sequence"/>
</dbReference>
<dbReference type="GeneID" id="93229026"/>
<proteinExistence type="predicted"/>
<sequence>MKNESQYGLLLLQRYLYEHTDDQHPASVADILAFWQEHGIQAGRKSVYSAIEVLQSSGMDIVCVKSTQNRYFVGERMFELPELKLLVDAVESSRFITAKKSERLIEKLGKLTSESHARQLDRHIYMDGTAKPENECIYYSVDEIHNAIQEKRQITFQYYEYTPQKEKILKHNGYRYQFSPYALIWSRDCYYAVGWSEKHGKIAQFRVDRMTAVEPLEHTAVQTLDFDPAEYVRKVFGMYPDNLCTVELLCDNEVMRSVIDRFGENVWTETVDEQHFRATVEVAPSPPFFSWVFTFSGKIRIVSPAAVLEEMRDMAAWLK</sequence>
<organism evidence="3 4">
    <name type="scientific">Intestinimonas butyriciproducens</name>
    <dbReference type="NCBI Taxonomy" id="1297617"/>
    <lineage>
        <taxon>Bacteria</taxon>
        <taxon>Bacillati</taxon>
        <taxon>Bacillota</taxon>
        <taxon>Clostridia</taxon>
        <taxon>Eubacteriales</taxon>
        <taxon>Intestinimonas</taxon>
    </lineage>
</organism>
<reference evidence="3 4" key="1">
    <citation type="submission" date="2018-04" db="EMBL/GenBank/DDBJ databases">
        <title>Genomic Encyclopedia of Type Strains, Phase IV (KMG-IV): sequencing the most valuable type-strain genomes for metagenomic binning, comparative biology and taxonomic classification.</title>
        <authorList>
            <person name="Goeker M."/>
        </authorList>
    </citation>
    <scope>NUCLEOTIDE SEQUENCE [LARGE SCALE GENOMIC DNA]</scope>
    <source>
        <strain evidence="3 4">DSM 26588</strain>
    </source>
</reference>
<dbReference type="GO" id="GO:0003677">
    <property type="term" value="F:DNA binding"/>
    <property type="evidence" value="ECO:0007669"/>
    <property type="project" value="UniProtKB-KW"/>
</dbReference>
<accession>A0A2U1CCR8</accession>
<feature type="domain" description="WYL" evidence="1">
    <location>
        <begin position="141"/>
        <end position="214"/>
    </location>
</feature>
<dbReference type="InterPro" id="IPR051534">
    <property type="entry name" value="CBASS_pafABC_assoc_protein"/>
</dbReference>
<keyword evidence="3" id="KW-0238">DNA-binding</keyword>
<evidence type="ECO:0000259" key="2">
    <source>
        <dbReference type="Pfam" id="PF25583"/>
    </source>
</evidence>
<comment type="caution">
    <text evidence="3">The sequence shown here is derived from an EMBL/GenBank/DDBJ whole genome shotgun (WGS) entry which is preliminary data.</text>
</comment>
<dbReference type="OrthoDB" id="9772503at2"/>
<evidence type="ECO:0000259" key="1">
    <source>
        <dbReference type="Pfam" id="PF13280"/>
    </source>
</evidence>
<evidence type="ECO:0000313" key="3">
    <source>
        <dbReference type="EMBL" id="PVY58685.1"/>
    </source>
</evidence>
<dbReference type="Pfam" id="PF25583">
    <property type="entry name" value="WCX"/>
    <property type="match status" value="1"/>
</dbReference>
<dbReference type="RefSeq" id="WP_116722097.1">
    <property type="nucleotide sequence ID" value="NZ_CP011524.1"/>
</dbReference>
<name>A0A2U1CCR8_9FIRM</name>
<evidence type="ECO:0000313" key="4">
    <source>
        <dbReference type="Proteomes" id="UP000245778"/>
    </source>
</evidence>
<dbReference type="EMBL" id="QEKK01000004">
    <property type="protein sequence ID" value="PVY58685.1"/>
    <property type="molecule type" value="Genomic_DNA"/>
</dbReference>
<dbReference type="PROSITE" id="PS52050">
    <property type="entry name" value="WYL"/>
    <property type="match status" value="1"/>
</dbReference>
<dbReference type="SUPFAM" id="SSF46785">
    <property type="entry name" value="Winged helix' DNA-binding domain"/>
    <property type="match status" value="1"/>
</dbReference>
<dbReference type="InterPro" id="IPR057727">
    <property type="entry name" value="WCX_dom"/>
</dbReference>
<dbReference type="PANTHER" id="PTHR34580:SF3">
    <property type="entry name" value="PROTEIN PAFB"/>
    <property type="match status" value="1"/>
</dbReference>
<dbReference type="InterPro" id="IPR026881">
    <property type="entry name" value="WYL_dom"/>
</dbReference>
<dbReference type="Pfam" id="PF13280">
    <property type="entry name" value="WYL"/>
    <property type="match status" value="1"/>
</dbReference>
<dbReference type="PANTHER" id="PTHR34580">
    <property type="match status" value="1"/>
</dbReference>
<dbReference type="InterPro" id="IPR036390">
    <property type="entry name" value="WH_DNA-bd_sf"/>
</dbReference>
<feature type="domain" description="WCX" evidence="2">
    <location>
        <begin position="244"/>
        <end position="315"/>
    </location>
</feature>